<evidence type="ECO:0008006" key="3">
    <source>
        <dbReference type="Google" id="ProtNLM"/>
    </source>
</evidence>
<gene>
    <name evidence="1" type="ORF">DNH61_23145</name>
</gene>
<evidence type="ECO:0000313" key="2">
    <source>
        <dbReference type="Proteomes" id="UP000249522"/>
    </source>
</evidence>
<evidence type="ECO:0000313" key="1">
    <source>
        <dbReference type="EMBL" id="PZD93519.1"/>
    </source>
</evidence>
<dbReference type="Proteomes" id="UP000249522">
    <property type="component" value="Unassembled WGS sequence"/>
</dbReference>
<dbReference type="AlphaFoldDB" id="A0A2W1L3R2"/>
<reference evidence="1 2" key="1">
    <citation type="submission" date="2018-06" db="EMBL/GenBank/DDBJ databases">
        <title>Paenibacillus imtechensis sp. nov.</title>
        <authorList>
            <person name="Pinnaka A.K."/>
            <person name="Singh H."/>
            <person name="Kaur M."/>
        </authorList>
    </citation>
    <scope>NUCLEOTIDE SEQUENCE [LARGE SCALE GENOMIC DNA]</scope>
    <source>
        <strain evidence="1 2">SMB1</strain>
    </source>
</reference>
<comment type="caution">
    <text evidence="1">The sequence shown here is derived from an EMBL/GenBank/DDBJ whole genome shotgun (WGS) entry which is preliminary data.</text>
</comment>
<keyword evidence="2" id="KW-1185">Reference proteome</keyword>
<proteinExistence type="predicted"/>
<sequence>MVSGGGMVVNRLGRVLKLTGQAALVLLLLAALSGCLYPKDRMGQNERPSKESVRLIQDAVDQYFASKGLLPIKNSGEDTPIYEKFVIDIAKLERMGYINDIPAAAFENGGSYYFLLQNEEVDPVVKLMSITVYQQINDLQAKVDAYREANGGQLPAGGEAYPSFYHIDFDKLTGSKPVIRSVYSNQTMNLIIHENGTVYADYGADIRKAVELSGTDPDPETDLRELLVSQSDFVPVKSAAYYWVDGDPAARLPGQ</sequence>
<name>A0A2W1L3R2_9BACL</name>
<protein>
    <recommendedName>
        <fullName evidence="3">DUF3939 domain-containing protein</fullName>
    </recommendedName>
</protein>
<dbReference type="EMBL" id="QKRB01000057">
    <property type="protein sequence ID" value="PZD93519.1"/>
    <property type="molecule type" value="Genomic_DNA"/>
</dbReference>
<organism evidence="1 2">
    <name type="scientific">Paenibacillus sambharensis</name>
    <dbReference type="NCBI Taxonomy" id="1803190"/>
    <lineage>
        <taxon>Bacteria</taxon>
        <taxon>Bacillati</taxon>
        <taxon>Bacillota</taxon>
        <taxon>Bacilli</taxon>
        <taxon>Bacillales</taxon>
        <taxon>Paenibacillaceae</taxon>
        <taxon>Paenibacillus</taxon>
    </lineage>
</organism>
<accession>A0A2W1L3R2</accession>